<evidence type="ECO:0000256" key="3">
    <source>
        <dbReference type="ARBA" id="ARBA00023027"/>
    </source>
</evidence>
<evidence type="ECO:0000313" key="4">
    <source>
        <dbReference type="EMBL" id="MDI9877417.1"/>
    </source>
</evidence>
<dbReference type="RefSeq" id="WP_283383508.1">
    <property type="nucleotide sequence ID" value="NZ_JASHIE010000020.1"/>
</dbReference>
<gene>
    <name evidence="4" type="primary">pdxA</name>
    <name evidence="4" type="ORF">QM481_22945</name>
</gene>
<sequence length="355" mass="39176">MFSAKPNQESQKNMEHQKPVIGITLGDYNGVGPEVILKALASNRILKICTPVIYGSQRVLSYYRKVLDLKDWTLHSIPAIQQINYKVTNVITCWDDKQTDVEPGKVTPEAGAAALACLQKATQDLKDGHIQAIVTAPINKYNIQSEEFKFPGHTEFFTSAFEAKDSLMFLVSEQIRVGVVTGHIPLGRVRSQVTPERITQKLTMMIESLTNDFGIQKPKVAVLGLNPHAGEDGLLGSEEKDVISPVLEQFKQNGNLVFGPFPADGFFGNMQHRHFDAILAMYHDQGLIPFKYIAFENGVNFTAGLPVVRTSPDHGTAYGIAGKNTASESSMLQAIYTAIDVVKNRKESAVEIEEK</sequence>
<dbReference type="EC" id="1.1.1.262" evidence="4"/>
<dbReference type="Gene3D" id="3.40.718.10">
    <property type="entry name" value="Isopropylmalate Dehydrogenase"/>
    <property type="match status" value="1"/>
</dbReference>
<dbReference type="SUPFAM" id="SSF53659">
    <property type="entry name" value="Isocitrate/Isopropylmalate dehydrogenase-like"/>
    <property type="match status" value="1"/>
</dbReference>
<keyword evidence="3" id="KW-0520">NAD</keyword>
<reference evidence="4 5" key="1">
    <citation type="submission" date="2023-05" db="EMBL/GenBank/DDBJ databases">
        <title>Novel species of genus Flectobacillus isolated from stream in China.</title>
        <authorList>
            <person name="Lu H."/>
        </authorList>
    </citation>
    <scope>NUCLEOTIDE SEQUENCE [LARGE SCALE GENOMIC DNA]</scope>
    <source>
        <strain evidence="4 5">LFS242W</strain>
    </source>
</reference>
<dbReference type="EMBL" id="JASHIE010000020">
    <property type="protein sequence ID" value="MDI9877417.1"/>
    <property type="molecule type" value="Genomic_DNA"/>
</dbReference>
<dbReference type="Pfam" id="PF04166">
    <property type="entry name" value="PdxA"/>
    <property type="match status" value="1"/>
</dbReference>
<evidence type="ECO:0000256" key="1">
    <source>
        <dbReference type="ARBA" id="ARBA00022723"/>
    </source>
</evidence>
<dbReference type="PANTHER" id="PTHR30004">
    <property type="entry name" value="4-HYDROXYTHREONINE-4-PHOSPHATE DEHYDROGENASE"/>
    <property type="match status" value="1"/>
</dbReference>
<dbReference type="GO" id="GO:0050570">
    <property type="term" value="F:4-hydroxythreonine-4-phosphate dehydrogenase activity"/>
    <property type="evidence" value="ECO:0007669"/>
    <property type="project" value="UniProtKB-EC"/>
</dbReference>
<keyword evidence="5" id="KW-1185">Reference proteome</keyword>
<dbReference type="NCBIfam" id="TIGR00557">
    <property type="entry name" value="pdxA"/>
    <property type="match status" value="1"/>
</dbReference>
<dbReference type="InterPro" id="IPR005255">
    <property type="entry name" value="PdxA_fam"/>
</dbReference>
<name>A0ABT6Z974_9BACT</name>
<evidence type="ECO:0000313" key="5">
    <source>
        <dbReference type="Proteomes" id="UP001225761"/>
    </source>
</evidence>
<dbReference type="PANTHER" id="PTHR30004:SF6">
    <property type="entry name" value="D-THREONATE 4-PHOSPHATE DEHYDROGENASE"/>
    <property type="match status" value="1"/>
</dbReference>
<proteinExistence type="predicted"/>
<evidence type="ECO:0000256" key="2">
    <source>
        <dbReference type="ARBA" id="ARBA00023002"/>
    </source>
</evidence>
<keyword evidence="2 4" id="KW-0560">Oxidoreductase</keyword>
<comment type="caution">
    <text evidence="4">The sequence shown here is derived from an EMBL/GenBank/DDBJ whole genome shotgun (WGS) entry which is preliminary data.</text>
</comment>
<protein>
    <submittedName>
        <fullName evidence="4">4-hydroxythreonine-4-phosphate dehydrogenase PdxA</fullName>
        <ecNumber evidence="4">1.1.1.262</ecNumber>
    </submittedName>
</protein>
<organism evidence="4 5">
    <name type="scientific">Flectobacillus rivi</name>
    <dbReference type="NCBI Taxonomy" id="2984209"/>
    <lineage>
        <taxon>Bacteria</taxon>
        <taxon>Pseudomonadati</taxon>
        <taxon>Bacteroidota</taxon>
        <taxon>Cytophagia</taxon>
        <taxon>Cytophagales</taxon>
        <taxon>Flectobacillaceae</taxon>
        <taxon>Flectobacillus</taxon>
    </lineage>
</organism>
<dbReference type="Proteomes" id="UP001225761">
    <property type="component" value="Unassembled WGS sequence"/>
</dbReference>
<accession>A0ABT6Z974</accession>
<keyword evidence="1" id="KW-0479">Metal-binding</keyword>